<dbReference type="InterPro" id="IPR037066">
    <property type="entry name" value="Plug_dom_sf"/>
</dbReference>
<reference evidence="16 17" key="1">
    <citation type="submission" date="2008-03" db="EMBL/GenBank/DDBJ databases">
        <title>Complete sequence of Leptothrix cholodnii SP-6.</title>
        <authorList>
            <consortium name="US DOE Joint Genome Institute"/>
            <person name="Copeland A."/>
            <person name="Lucas S."/>
            <person name="Lapidus A."/>
            <person name="Glavina del Rio T."/>
            <person name="Dalin E."/>
            <person name="Tice H."/>
            <person name="Bruce D."/>
            <person name="Goodwin L."/>
            <person name="Pitluck S."/>
            <person name="Chertkov O."/>
            <person name="Brettin T."/>
            <person name="Detter J.C."/>
            <person name="Han C."/>
            <person name="Kuske C.R."/>
            <person name="Schmutz J."/>
            <person name="Larimer F."/>
            <person name="Land M."/>
            <person name="Hauser L."/>
            <person name="Kyrpides N."/>
            <person name="Lykidis A."/>
            <person name="Emerson D."/>
            <person name="Richardson P."/>
        </authorList>
    </citation>
    <scope>NUCLEOTIDE SEQUENCE [LARGE SCALE GENOMIC DNA]</scope>
    <source>
        <strain evidence="17">ATCC 51168 / LMG 8142 / SP-6</strain>
    </source>
</reference>
<feature type="domain" description="TonB-dependent receptor plug" evidence="15">
    <location>
        <begin position="94"/>
        <end position="192"/>
    </location>
</feature>
<dbReference type="Proteomes" id="UP000001693">
    <property type="component" value="Chromosome"/>
</dbReference>
<feature type="compositionally biased region" description="Polar residues" evidence="12">
    <location>
        <begin position="40"/>
        <end position="55"/>
    </location>
</feature>
<dbReference type="CDD" id="cd01347">
    <property type="entry name" value="ligand_gated_channel"/>
    <property type="match status" value="1"/>
</dbReference>
<dbReference type="STRING" id="395495.Lcho_2646"/>
<keyword evidence="8 16" id="KW-0675">Receptor</keyword>
<feature type="region of interest" description="Disordered" evidence="12">
    <location>
        <begin position="237"/>
        <end position="283"/>
    </location>
</feature>
<dbReference type="HOGENOM" id="CLU_023161_0_0_4"/>
<keyword evidence="3 10" id="KW-0813">Transport</keyword>
<sequence length="790" mass="86126" precursor="true">MRPIVRPSQDPTASLVPRRNAGPISHAVAMLLLGLTSLSAHSQTGSSPGTPTDGSVETREVKPPAEPTARPPATAPALERVEIIGTASDTDVRRESSAAKIVIGREELDRMGDSSVSEVLKRLPGVTLGGRPGRGGAVRMRGLGSGYTQILINGERMSAGLSLDDLTPEQLERIEVLRAPTAETGAQAIAGTINIVLREEVRKRLNNVHLILTHDDRHWQPSATLNRANQDGAFSYNLNGQISHGDRESESLRRTLETSTPDAGGAETTTLDQTDTSFSRDRRNSVHLGGRLQWRLSPTDTLALTPFAIVSNNQGHASSLRTQAVPGSAPDFDRSSGASTSQYRLARLNGQWQGRFEGGARLELRAGSSAWMFDSDSERREFSAGSQNRLQQDRSEIREQWWSTGGKYTRNLAGEHQLATGWEADWGRRDDTRVSLQTLPGTATTSLLADFGDNLRAHTVRTAVWAQDEWDLSGQWALHGGLRWEGIGTRSDAPDAPVRNHSQVLSPLLHAIYRIEEGGRDQIRASLTRSYRAPTLQNLAARPSINSTFPATGANQPTSPDRAGNPDLKPELATGLDVAYEHYLGGGGVLSAGVFHRRINQLIRNQTALETVSWSSVPRHVSRPQNIGRASTSGIELEAKLRLDEWRDGAAPVDLRGNLALFQSRVDGIVGPDNRLDQQPGWTANLGADYRLRSWPLTLGGNLALTPGYAVQQSNAQRFEQDAKRVLDAYLLWRMSPATQLRFTASNLVARDFHNISTVVGSDGSNTLRQTALSTDPSLTVWGLRLEMKL</sequence>
<dbReference type="PANTHER" id="PTHR40980">
    <property type="entry name" value="PLUG DOMAIN-CONTAINING PROTEIN"/>
    <property type="match status" value="1"/>
</dbReference>
<protein>
    <submittedName>
        <fullName evidence="16">TonB-dependent receptor plug</fullName>
    </submittedName>
</protein>
<evidence type="ECO:0000313" key="16">
    <source>
        <dbReference type="EMBL" id="ACB34911.1"/>
    </source>
</evidence>
<feature type="region of interest" description="Disordered" evidence="12">
    <location>
        <begin position="544"/>
        <end position="567"/>
    </location>
</feature>
<keyword evidence="9 10" id="KW-0998">Cell outer membrane</keyword>
<dbReference type="PANTHER" id="PTHR40980:SF4">
    <property type="entry name" value="TONB-DEPENDENT RECEPTOR-LIKE BETA-BARREL DOMAIN-CONTAINING PROTEIN"/>
    <property type="match status" value="1"/>
</dbReference>
<evidence type="ECO:0000256" key="2">
    <source>
        <dbReference type="ARBA" id="ARBA00009810"/>
    </source>
</evidence>
<evidence type="ECO:0000256" key="13">
    <source>
        <dbReference type="SAM" id="SignalP"/>
    </source>
</evidence>
<evidence type="ECO:0000256" key="3">
    <source>
        <dbReference type="ARBA" id="ARBA00022448"/>
    </source>
</evidence>
<dbReference type="Pfam" id="PF00593">
    <property type="entry name" value="TonB_dep_Rec_b-barrel"/>
    <property type="match status" value="1"/>
</dbReference>
<keyword evidence="17" id="KW-1185">Reference proteome</keyword>
<evidence type="ECO:0000256" key="10">
    <source>
        <dbReference type="PROSITE-ProRule" id="PRU01360"/>
    </source>
</evidence>
<dbReference type="RefSeq" id="WP_012347667.1">
    <property type="nucleotide sequence ID" value="NC_010524.1"/>
</dbReference>
<comment type="similarity">
    <text evidence="2 10 11">Belongs to the TonB-dependent receptor family.</text>
</comment>
<dbReference type="InterPro" id="IPR012910">
    <property type="entry name" value="Plug_dom"/>
</dbReference>
<dbReference type="Pfam" id="PF07715">
    <property type="entry name" value="Plug"/>
    <property type="match status" value="1"/>
</dbReference>
<feature type="compositionally biased region" description="Pro residues" evidence="12">
    <location>
        <begin position="64"/>
        <end position="74"/>
    </location>
</feature>
<evidence type="ECO:0000256" key="4">
    <source>
        <dbReference type="ARBA" id="ARBA00022452"/>
    </source>
</evidence>
<evidence type="ECO:0000256" key="12">
    <source>
        <dbReference type="SAM" id="MobiDB-lite"/>
    </source>
</evidence>
<dbReference type="PROSITE" id="PS52016">
    <property type="entry name" value="TONB_DEPENDENT_REC_3"/>
    <property type="match status" value="1"/>
</dbReference>
<dbReference type="AlphaFoldDB" id="B1Y841"/>
<feature type="domain" description="TonB-dependent receptor-like beta-barrel" evidence="14">
    <location>
        <begin position="284"/>
        <end position="748"/>
    </location>
</feature>
<evidence type="ECO:0000259" key="14">
    <source>
        <dbReference type="Pfam" id="PF00593"/>
    </source>
</evidence>
<feature type="region of interest" description="Disordered" evidence="12">
    <location>
        <begin position="40"/>
        <end position="75"/>
    </location>
</feature>
<feature type="compositionally biased region" description="Basic and acidic residues" evidence="12">
    <location>
        <begin position="244"/>
        <end position="256"/>
    </location>
</feature>
<evidence type="ECO:0000256" key="1">
    <source>
        <dbReference type="ARBA" id="ARBA00004571"/>
    </source>
</evidence>
<dbReference type="Gene3D" id="2.170.130.10">
    <property type="entry name" value="TonB-dependent receptor, plug domain"/>
    <property type="match status" value="1"/>
</dbReference>
<dbReference type="OrthoDB" id="8671598at2"/>
<evidence type="ECO:0000259" key="15">
    <source>
        <dbReference type="Pfam" id="PF07715"/>
    </source>
</evidence>
<feature type="compositionally biased region" description="Polar residues" evidence="12">
    <location>
        <begin position="257"/>
        <end position="277"/>
    </location>
</feature>
<feature type="compositionally biased region" description="Polar residues" evidence="12">
    <location>
        <begin position="544"/>
        <end position="559"/>
    </location>
</feature>
<dbReference type="InterPro" id="IPR036942">
    <property type="entry name" value="Beta-barrel_TonB_sf"/>
</dbReference>
<dbReference type="Gene3D" id="2.40.170.20">
    <property type="entry name" value="TonB-dependent receptor, beta-barrel domain"/>
    <property type="match status" value="1"/>
</dbReference>
<accession>B1Y841</accession>
<keyword evidence="7 10" id="KW-0472">Membrane</keyword>
<evidence type="ECO:0000256" key="7">
    <source>
        <dbReference type="ARBA" id="ARBA00023136"/>
    </source>
</evidence>
<keyword evidence="13" id="KW-0732">Signal</keyword>
<dbReference type="eggNOG" id="COG4771">
    <property type="taxonomic scope" value="Bacteria"/>
</dbReference>
<feature type="chain" id="PRO_5002773102" evidence="13">
    <location>
        <begin position="43"/>
        <end position="790"/>
    </location>
</feature>
<organism evidence="16 17">
    <name type="scientific">Leptothrix cholodnii (strain ATCC 51168 / LMG 8142 / SP-6)</name>
    <name type="common">Leptothrix discophora (strain SP-6)</name>
    <dbReference type="NCBI Taxonomy" id="395495"/>
    <lineage>
        <taxon>Bacteria</taxon>
        <taxon>Pseudomonadati</taxon>
        <taxon>Pseudomonadota</taxon>
        <taxon>Betaproteobacteria</taxon>
        <taxon>Burkholderiales</taxon>
        <taxon>Sphaerotilaceae</taxon>
        <taxon>Leptothrix</taxon>
    </lineage>
</organism>
<dbReference type="InterPro" id="IPR000531">
    <property type="entry name" value="Beta-barrel_TonB"/>
</dbReference>
<keyword evidence="4 10" id="KW-1134">Transmembrane beta strand</keyword>
<evidence type="ECO:0000256" key="11">
    <source>
        <dbReference type="RuleBase" id="RU003357"/>
    </source>
</evidence>
<feature type="signal peptide" evidence="13">
    <location>
        <begin position="1"/>
        <end position="42"/>
    </location>
</feature>
<evidence type="ECO:0000256" key="8">
    <source>
        <dbReference type="ARBA" id="ARBA00023170"/>
    </source>
</evidence>
<dbReference type="SUPFAM" id="SSF56935">
    <property type="entry name" value="Porins"/>
    <property type="match status" value="1"/>
</dbReference>
<dbReference type="GO" id="GO:0009279">
    <property type="term" value="C:cell outer membrane"/>
    <property type="evidence" value="ECO:0007669"/>
    <property type="project" value="UniProtKB-SubCell"/>
</dbReference>
<evidence type="ECO:0000256" key="5">
    <source>
        <dbReference type="ARBA" id="ARBA00022692"/>
    </source>
</evidence>
<keyword evidence="5 10" id="KW-0812">Transmembrane</keyword>
<comment type="subcellular location">
    <subcellularLocation>
        <location evidence="1 10">Cell outer membrane</location>
        <topology evidence="1 10">Multi-pass membrane protein</topology>
    </subcellularLocation>
</comment>
<evidence type="ECO:0000256" key="9">
    <source>
        <dbReference type="ARBA" id="ARBA00023237"/>
    </source>
</evidence>
<name>B1Y841_LEPCP</name>
<dbReference type="KEGG" id="lch:Lcho_2646"/>
<evidence type="ECO:0000256" key="6">
    <source>
        <dbReference type="ARBA" id="ARBA00023077"/>
    </source>
</evidence>
<dbReference type="EMBL" id="CP001013">
    <property type="protein sequence ID" value="ACB34911.1"/>
    <property type="molecule type" value="Genomic_DNA"/>
</dbReference>
<keyword evidence="6 11" id="KW-0798">TonB box</keyword>
<gene>
    <name evidence="16" type="ordered locus">Lcho_2646</name>
</gene>
<dbReference type="InterPro" id="IPR039426">
    <property type="entry name" value="TonB-dep_rcpt-like"/>
</dbReference>
<evidence type="ECO:0000313" key="17">
    <source>
        <dbReference type="Proteomes" id="UP000001693"/>
    </source>
</evidence>
<proteinExistence type="inferred from homology"/>